<gene>
    <name evidence="1" type="ORF">ACFQZP_07955</name>
</gene>
<name>A0ABW2VAT7_9ACTN</name>
<evidence type="ECO:0000313" key="2">
    <source>
        <dbReference type="Proteomes" id="UP001596957"/>
    </source>
</evidence>
<protein>
    <submittedName>
        <fullName evidence="1">Uncharacterized protein</fullName>
    </submittedName>
</protein>
<keyword evidence="2" id="KW-1185">Reference proteome</keyword>
<comment type="caution">
    <text evidence="1">The sequence shown here is derived from an EMBL/GenBank/DDBJ whole genome shotgun (WGS) entry which is preliminary data.</text>
</comment>
<reference evidence="2" key="1">
    <citation type="journal article" date="2019" name="Int. J. Syst. Evol. Microbiol.">
        <title>The Global Catalogue of Microorganisms (GCM) 10K type strain sequencing project: providing services to taxonomists for standard genome sequencing and annotation.</title>
        <authorList>
            <consortium name="The Broad Institute Genomics Platform"/>
            <consortium name="The Broad Institute Genome Sequencing Center for Infectious Disease"/>
            <person name="Wu L."/>
            <person name="Ma J."/>
        </authorList>
    </citation>
    <scope>NUCLEOTIDE SEQUENCE [LARGE SCALE GENOMIC DNA]</scope>
    <source>
        <strain evidence="2">CGMCC 4.7198</strain>
    </source>
</reference>
<evidence type="ECO:0000313" key="1">
    <source>
        <dbReference type="EMBL" id="MFD0281608.1"/>
    </source>
</evidence>
<dbReference type="RefSeq" id="WP_381257661.1">
    <property type="nucleotide sequence ID" value="NZ_JBHTBI010000020.1"/>
</dbReference>
<sequence length="99" mass="11232">MSDLYIDNAMLQRVRKDLAHIDDLLEKPAKAMDAVDVRAMGASELEKRMDSFGEEWNYGIKQLKKFSGKAVKALDKIEEKFTGLDEELAKQLSKAAKKK</sequence>
<organism evidence="1 2">
    <name type="scientific">Streptomyces lutosisoli</name>
    <dbReference type="NCBI Taxonomy" id="2665721"/>
    <lineage>
        <taxon>Bacteria</taxon>
        <taxon>Bacillati</taxon>
        <taxon>Actinomycetota</taxon>
        <taxon>Actinomycetes</taxon>
        <taxon>Kitasatosporales</taxon>
        <taxon>Streptomycetaceae</taxon>
        <taxon>Streptomyces</taxon>
    </lineage>
</organism>
<dbReference type="EMBL" id="JBHTEC010000001">
    <property type="protein sequence ID" value="MFD0281608.1"/>
    <property type="molecule type" value="Genomic_DNA"/>
</dbReference>
<dbReference type="Proteomes" id="UP001596957">
    <property type="component" value="Unassembled WGS sequence"/>
</dbReference>
<accession>A0ABW2VAT7</accession>
<proteinExistence type="predicted"/>